<sequence length="176" mass="19112">MTKGFTLIELMIVVAIIGILSMIALPSYQDYTKRTYVSEGLALSSSVKMAAMETFVTTGTWPTTNTEAGLPNGNQIKGSAVHSIWISSVSTGTNNPHSLSAIVIIYNEKVVPNPTYFPSTDENISFTGNNYLALYPLNIASDTPETQGSIQWECYLKGSGLLSRWLPSTCRSAVDF</sequence>
<evidence type="ECO:0000313" key="12">
    <source>
        <dbReference type="Proteomes" id="UP001500631"/>
    </source>
</evidence>
<dbReference type="InterPro" id="IPR045584">
    <property type="entry name" value="Pilin-like"/>
</dbReference>
<evidence type="ECO:0000256" key="4">
    <source>
        <dbReference type="ARBA" id="ARBA00022481"/>
    </source>
</evidence>
<evidence type="ECO:0000256" key="9">
    <source>
        <dbReference type="RuleBase" id="RU000389"/>
    </source>
</evidence>
<feature type="transmembrane region" description="Helical" evidence="10">
    <location>
        <begin position="6"/>
        <end position="25"/>
    </location>
</feature>
<dbReference type="Proteomes" id="UP001500631">
    <property type="component" value="Unassembled WGS sequence"/>
</dbReference>
<accession>A0ABP9MPD4</accession>
<reference evidence="12" key="1">
    <citation type="journal article" date="2019" name="Int. J. Syst. Evol. Microbiol.">
        <title>The Global Catalogue of Microorganisms (GCM) 10K type strain sequencing project: providing services to taxonomists for standard genome sequencing and annotation.</title>
        <authorList>
            <consortium name="The Broad Institute Genomics Platform"/>
            <consortium name="The Broad Institute Genome Sequencing Center for Infectious Disease"/>
            <person name="Wu L."/>
            <person name="Ma J."/>
        </authorList>
    </citation>
    <scope>NUCLEOTIDE SEQUENCE [LARGE SCALE GENOMIC DNA]</scope>
    <source>
        <strain evidence="12">JCM 18424</strain>
    </source>
</reference>
<evidence type="ECO:0000313" key="11">
    <source>
        <dbReference type="EMBL" id="GAA5099684.1"/>
    </source>
</evidence>
<dbReference type="Gene3D" id="3.30.700.10">
    <property type="entry name" value="Glycoprotein, Type 4 Pilin"/>
    <property type="match status" value="1"/>
</dbReference>
<gene>
    <name evidence="11" type="ORF">GCM10023338_13480</name>
</gene>
<evidence type="ECO:0000256" key="1">
    <source>
        <dbReference type="ARBA" id="ARBA00004167"/>
    </source>
</evidence>
<keyword evidence="5 10" id="KW-0812">Transmembrane</keyword>
<dbReference type="EMBL" id="BAABKE010000004">
    <property type="protein sequence ID" value="GAA5099684.1"/>
    <property type="molecule type" value="Genomic_DNA"/>
</dbReference>
<dbReference type="PANTHER" id="PTHR30093:SF34">
    <property type="entry name" value="PREPILIN PEPTIDASE-DEPENDENT PROTEIN D"/>
    <property type="match status" value="1"/>
</dbReference>
<keyword evidence="12" id="KW-1185">Reference proteome</keyword>
<protein>
    <submittedName>
        <fullName evidence="11">Pilin</fullName>
    </submittedName>
</protein>
<evidence type="ECO:0000256" key="3">
    <source>
        <dbReference type="ARBA" id="ARBA00005233"/>
    </source>
</evidence>
<dbReference type="SUPFAM" id="SSF54523">
    <property type="entry name" value="Pili subunits"/>
    <property type="match status" value="1"/>
</dbReference>
<dbReference type="InterPro" id="IPR012902">
    <property type="entry name" value="N_methyl_site"/>
</dbReference>
<evidence type="ECO:0000256" key="2">
    <source>
        <dbReference type="ARBA" id="ARBA00004561"/>
    </source>
</evidence>
<proteinExistence type="inferred from homology"/>
<dbReference type="Pfam" id="PF00114">
    <property type="entry name" value="Pilin"/>
    <property type="match status" value="1"/>
</dbReference>
<dbReference type="NCBIfam" id="TIGR02532">
    <property type="entry name" value="IV_pilin_GFxxxE"/>
    <property type="match status" value="1"/>
</dbReference>
<keyword evidence="8 9" id="KW-0281">Fimbrium</keyword>
<dbReference type="Pfam" id="PF07963">
    <property type="entry name" value="N_methyl"/>
    <property type="match status" value="1"/>
</dbReference>
<keyword evidence="7 10" id="KW-0472">Membrane</keyword>
<evidence type="ECO:0000256" key="5">
    <source>
        <dbReference type="ARBA" id="ARBA00022692"/>
    </source>
</evidence>
<evidence type="ECO:0000256" key="6">
    <source>
        <dbReference type="ARBA" id="ARBA00022989"/>
    </source>
</evidence>
<comment type="similarity">
    <text evidence="3 9">Belongs to the N-Me-Phe pilin family.</text>
</comment>
<evidence type="ECO:0000256" key="10">
    <source>
        <dbReference type="SAM" id="Phobius"/>
    </source>
</evidence>
<organism evidence="11 12">
    <name type="scientific">Wohlfahrtiimonas larvae</name>
    <dbReference type="NCBI Taxonomy" id="1157986"/>
    <lineage>
        <taxon>Bacteria</taxon>
        <taxon>Pseudomonadati</taxon>
        <taxon>Pseudomonadota</taxon>
        <taxon>Gammaproteobacteria</taxon>
        <taxon>Cardiobacteriales</taxon>
        <taxon>Ignatzschineriaceae</taxon>
        <taxon>Wohlfahrtiimonas</taxon>
    </lineage>
</organism>
<name>A0ABP9MPD4_9GAMM</name>
<dbReference type="InterPro" id="IPR001082">
    <property type="entry name" value="Pilin"/>
</dbReference>
<evidence type="ECO:0000256" key="7">
    <source>
        <dbReference type="ARBA" id="ARBA00023136"/>
    </source>
</evidence>
<dbReference type="PROSITE" id="PS00409">
    <property type="entry name" value="PROKAR_NTER_METHYL"/>
    <property type="match status" value="1"/>
</dbReference>
<comment type="subcellular location">
    <subcellularLocation>
        <location evidence="2">Fimbrium</location>
    </subcellularLocation>
    <subcellularLocation>
        <location evidence="1">Membrane</location>
        <topology evidence="1">Single-pass membrane protein</topology>
    </subcellularLocation>
</comment>
<keyword evidence="6 10" id="KW-1133">Transmembrane helix</keyword>
<keyword evidence="4" id="KW-0488">Methylation</keyword>
<comment type="caution">
    <text evidence="11">The sequence shown here is derived from an EMBL/GenBank/DDBJ whole genome shotgun (WGS) entry which is preliminary data.</text>
</comment>
<evidence type="ECO:0000256" key="8">
    <source>
        <dbReference type="ARBA" id="ARBA00023263"/>
    </source>
</evidence>
<dbReference type="PANTHER" id="PTHR30093">
    <property type="entry name" value="GENERAL SECRETION PATHWAY PROTEIN G"/>
    <property type="match status" value="1"/>
</dbReference>
<dbReference type="RefSeq" id="WP_077925433.1">
    <property type="nucleotide sequence ID" value="NZ_BAABKE010000004.1"/>
</dbReference>